<keyword evidence="1" id="KW-1133">Transmembrane helix</keyword>
<feature type="transmembrane region" description="Helical" evidence="1">
    <location>
        <begin position="158"/>
        <end position="191"/>
    </location>
</feature>
<dbReference type="AlphaFoldDB" id="A0A2P2C1J4"/>
<proteinExistence type="predicted"/>
<feature type="transmembrane region" description="Helical" evidence="1">
    <location>
        <begin position="212"/>
        <end position="232"/>
    </location>
</feature>
<name>A0A2P2C1J4_9ZZZZ</name>
<keyword evidence="1" id="KW-0812">Transmembrane</keyword>
<feature type="transmembrane region" description="Helical" evidence="1">
    <location>
        <begin position="354"/>
        <end position="374"/>
    </location>
</feature>
<evidence type="ECO:0008006" key="3">
    <source>
        <dbReference type="Google" id="ProtNLM"/>
    </source>
</evidence>
<dbReference type="EMBL" id="CZKB01000001">
    <property type="protein sequence ID" value="CUR55887.1"/>
    <property type="molecule type" value="Genomic_DNA"/>
</dbReference>
<gene>
    <name evidence="2" type="ORF">NOCA110014</name>
</gene>
<sequence length="404" mass="41401">MESDPPARSSRAFVPVLAAAGISGVAGYVVLVLATRALERADAAQFLVFWSVLFAIFGVLIGVTTETTRAVFSTRDAAGATTRIMPVALGLGAALVTVVGVSSPLWAARQLGTAWPGLLAAILVGIALFVVHCTLGGIAAGRGEWGSYGTLVGLESVMRLGLCGAAVALGAQVVGLAWAVAGACGTWILLSTLSGRQRHLWGARTTATPRGLLRRFLTSCTASGVSALMLVGYPMLVKATTDDVVFSRSAPLILAISLCRAPLLVPLGAYQNVVVTKVVTHGIRALVPVVAGVAVLTLLGAAVAWPVGPWALRLVNPDYIVDGPVFTGLVLGAGMVSVLYLTGAAAVALDHHTVYLVGWIAATVAAVVVLATPWSLETRVVTSLLVGPAVGVLVHTGLGRQRIS</sequence>
<feature type="transmembrane region" description="Helical" evidence="1">
    <location>
        <begin position="252"/>
        <end position="273"/>
    </location>
</feature>
<feature type="transmembrane region" description="Helical" evidence="1">
    <location>
        <begin position="380"/>
        <end position="398"/>
    </location>
</feature>
<reference evidence="2" key="1">
    <citation type="submission" date="2015-08" db="EMBL/GenBank/DDBJ databases">
        <authorList>
            <person name="Babu N.S."/>
            <person name="Beckwith C.J."/>
            <person name="Beseler K.G."/>
            <person name="Brison A."/>
            <person name="Carone J.V."/>
            <person name="Caskin T.P."/>
            <person name="Diamond M."/>
            <person name="Durham M.E."/>
            <person name="Foxe J.M."/>
            <person name="Go M."/>
            <person name="Henderson B.A."/>
            <person name="Jones I.B."/>
            <person name="McGettigan J.A."/>
            <person name="Micheletti S.J."/>
            <person name="Nasrallah M.E."/>
            <person name="Ortiz D."/>
            <person name="Piller C.R."/>
            <person name="Privatt S.R."/>
            <person name="Schneider S.L."/>
            <person name="Sharp S."/>
            <person name="Smith T.C."/>
            <person name="Stanton J.D."/>
            <person name="Ullery H.E."/>
            <person name="Wilson R.J."/>
            <person name="Serrano M.G."/>
            <person name="Buck G."/>
            <person name="Lee V."/>
            <person name="Wang Y."/>
            <person name="Carvalho R."/>
            <person name="Voegtly L."/>
            <person name="Shi R."/>
            <person name="Duckworth R."/>
            <person name="Johnson A."/>
            <person name="Loviza R."/>
            <person name="Walstead R."/>
            <person name="Shah Z."/>
            <person name="Kiflezghi M."/>
            <person name="Wade K."/>
            <person name="Ball S.L."/>
            <person name="Bradley K.W."/>
            <person name="Asai D.J."/>
            <person name="Bowman C.A."/>
            <person name="Russell D.A."/>
            <person name="Pope W.H."/>
            <person name="Jacobs-Sera D."/>
            <person name="Hendrix R.W."/>
            <person name="Hatfull G.F."/>
        </authorList>
    </citation>
    <scope>NUCLEOTIDE SEQUENCE</scope>
</reference>
<feature type="transmembrane region" description="Helical" evidence="1">
    <location>
        <begin position="325"/>
        <end position="347"/>
    </location>
</feature>
<feature type="transmembrane region" description="Helical" evidence="1">
    <location>
        <begin position="285"/>
        <end position="305"/>
    </location>
</feature>
<feature type="transmembrane region" description="Helical" evidence="1">
    <location>
        <begin position="118"/>
        <end position="138"/>
    </location>
</feature>
<feature type="transmembrane region" description="Helical" evidence="1">
    <location>
        <begin position="84"/>
        <end position="106"/>
    </location>
</feature>
<feature type="transmembrane region" description="Helical" evidence="1">
    <location>
        <begin position="46"/>
        <end position="64"/>
    </location>
</feature>
<accession>A0A2P2C1J4</accession>
<feature type="transmembrane region" description="Helical" evidence="1">
    <location>
        <begin position="12"/>
        <end position="34"/>
    </location>
</feature>
<evidence type="ECO:0000256" key="1">
    <source>
        <dbReference type="SAM" id="Phobius"/>
    </source>
</evidence>
<keyword evidence="1" id="KW-0472">Membrane</keyword>
<evidence type="ECO:0000313" key="2">
    <source>
        <dbReference type="EMBL" id="CUR55887.1"/>
    </source>
</evidence>
<organism evidence="2">
    <name type="scientific">metagenome</name>
    <dbReference type="NCBI Taxonomy" id="256318"/>
    <lineage>
        <taxon>unclassified sequences</taxon>
        <taxon>metagenomes</taxon>
    </lineage>
</organism>
<protein>
    <recommendedName>
        <fullName evidence="3">Polysaccharide biosynthesis protein</fullName>
    </recommendedName>
</protein>